<evidence type="ECO:0000259" key="8">
    <source>
        <dbReference type="PROSITE" id="PS50156"/>
    </source>
</evidence>
<evidence type="ECO:0000313" key="9">
    <source>
        <dbReference type="EMBL" id="GAA1622221.1"/>
    </source>
</evidence>
<dbReference type="RefSeq" id="WP_344108546.1">
    <property type="nucleotide sequence ID" value="NZ_BAAANE010000002.1"/>
</dbReference>
<keyword evidence="4 7" id="KW-0812">Transmembrane</keyword>
<protein>
    <submittedName>
        <fullName evidence="9">MMPL family transporter</fullName>
    </submittedName>
</protein>
<evidence type="ECO:0000256" key="4">
    <source>
        <dbReference type="ARBA" id="ARBA00022692"/>
    </source>
</evidence>
<evidence type="ECO:0000256" key="5">
    <source>
        <dbReference type="ARBA" id="ARBA00022989"/>
    </source>
</evidence>
<evidence type="ECO:0000256" key="7">
    <source>
        <dbReference type="SAM" id="Phobius"/>
    </source>
</evidence>
<keyword evidence="3" id="KW-1003">Cell membrane</keyword>
<dbReference type="SUPFAM" id="SSF82866">
    <property type="entry name" value="Multidrug efflux transporter AcrB transmembrane domain"/>
    <property type="match status" value="2"/>
</dbReference>
<feature type="transmembrane region" description="Helical" evidence="7">
    <location>
        <begin position="593"/>
        <end position="613"/>
    </location>
</feature>
<evidence type="ECO:0000256" key="6">
    <source>
        <dbReference type="ARBA" id="ARBA00023136"/>
    </source>
</evidence>
<dbReference type="Pfam" id="PF03176">
    <property type="entry name" value="MMPL"/>
    <property type="match status" value="2"/>
</dbReference>
<feature type="transmembrane region" description="Helical" evidence="7">
    <location>
        <begin position="16"/>
        <end position="35"/>
    </location>
</feature>
<keyword evidence="6 7" id="KW-0472">Membrane</keyword>
<feature type="transmembrane region" description="Helical" evidence="7">
    <location>
        <begin position="526"/>
        <end position="548"/>
    </location>
</feature>
<organism evidence="9 10">
    <name type="scientific">Kribbella alba</name>
    <dbReference type="NCBI Taxonomy" id="190197"/>
    <lineage>
        <taxon>Bacteria</taxon>
        <taxon>Bacillati</taxon>
        <taxon>Actinomycetota</taxon>
        <taxon>Actinomycetes</taxon>
        <taxon>Propionibacteriales</taxon>
        <taxon>Kribbellaceae</taxon>
        <taxon>Kribbella</taxon>
    </lineage>
</organism>
<keyword evidence="5 7" id="KW-1133">Transmembrane helix</keyword>
<dbReference type="InterPro" id="IPR004869">
    <property type="entry name" value="MMPL_dom"/>
</dbReference>
<feature type="transmembrane region" description="Helical" evidence="7">
    <location>
        <begin position="680"/>
        <end position="699"/>
    </location>
</feature>
<reference evidence="10" key="1">
    <citation type="journal article" date="2019" name="Int. J. Syst. Evol. Microbiol.">
        <title>The Global Catalogue of Microorganisms (GCM) 10K type strain sequencing project: providing services to taxonomists for standard genome sequencing and annotation.</title>
        <authorList>
            <consortium name="The Broad Institute Genomics Platform"/>
            <consortium name="The Broad Institute Genome Sequencing Center for Infectious Disease"/>
            <person name="Wu L."/>
            <person name="Ma J."/>
        </authorList>
    </citation>
    <scope>NUCLEOTIDE SEQUENCE [LARGE SCALE GENOMIC DNA]</scope>
    <source>
        <strain evidence="10">JCM 14306</strain>
    </source>
</reference>
<sequence>MLTRLGAFAVRRARPVLLITVVLLAGAGVLGFGAFGKLAGGGFDDPGAESTKAATALADNFDGQADLVFVVDAGRSVDDAAVARSGADLTRRISAEPDLTGVASYWTTKAPAMRSEDSSKALVVASISGDFDARADVADRLIKTYGGTHDGLRVDIGGEVGVNHDVNAQVGRDLAVAEAIAVPIILVLLVLAFGSVIAALIPLAIGTIAIFGTFAELSVLGSAADVSIYAINLTTALGLGLSIDYALLMVSRYREELGKGSDVRTAVVRTVETAGRTIVFSALTVAVALAALLLFPLFFLRSFAYAGIGVIVIAMIGALVVLPALLTVLGHRVNAGRLPWVKGAPKTVAPFWGRLAGLAMRRPGLTALPVVAGLLLLATPLLHVNFGTPDDRVLPTTTSSRVVGDALRSDFGSDDTNAINLVSAGRVDPAAVAPYAAKLSQLPDVVQVESSAGTFVKGQGKASPADARMAAKGVQRLSIVTRVDSRSEAAQQVVTEARAMAAPGGFLVGGNTARFMDSQHAIGSRLPLAGGLIALTTFVLLFLFTGSLLQPLRALLLNVVGLSATLGAMVLIFQDGHLSGWLGFTPLPLDTSMLVLLFCIAFGLSMDYEVFVLSRIKEQHDEGATTYDAVTNGLARSGRIVSMAAVILSVSFFAFGTGAVSFIQLFGIGSGLAVLIDATLIRGVLVPAALRLMGPYAWWSPGPLRRLHSRVGLTESSPT</sequence>
<comment type="caution">
    <text evidence="9">The sequence shown here is derived from an EMBL/GenBank/DDBJ whole genome shotgun (WGS) entry which is preliminary data.</text>
</comment>
<evidence type="ECO:0000256" key="3">
    <source>
        <dbReference type="ARBA" id="ARBA00022475"/>
    </source>
</evidence>
<dbReference type="Proteomes" id="UP001501319">
    <property type="component" value="Unassembled WGS sequence"/>
</dbReference>
<comment type="subcellular location">
    <subcellularLocation>
        <location evidence="1">Cell membrane</location>
        <topology evidence="1">Multi-pass membrane protein</topology>
    </subcellularLocation>
</comment>
<feature type="transmembrane region" description="Helical" evidence="7">
    <location>
        <begin position="305"/>
        <end position="329"/>
    </location>
</feature>
<name>A0ABP4QTG7_9ACTN</name>
<feature type="transmembrane region" description="Helical" evidence="7">
    <location>
        <begin position="644"/>
        <end position="668"/>
    </location>
</feature>
<dbReference type="Gene3D" id="1.20.1640.10">
    <property type="entry name" value="Multidrug efflux transporter AcrB transmembrane domain"/>
    <property type="match status" value="2"/>
</dbReference>
<evidence type="ECO:0000313" key="10">
    <source>
        <dbReference type="Proteomes" id="UP001501319"/>
    </source>
</evidence>
<feature type="transmembrane region" description="Helical" evidence="7">
    <location>
        <begin position="278"/>
        <end position="299"/>
    </location>
</feature>
<keyword evidence="10" id="KW-1185">Reference proteome</keyword>
<dbReference type="EMBL" id="BAAANE010000002">
    <property type="protein sequence ID" value="GAA1622221.1"/>
    <property type="molecule type" value="Genomic_DNA"/>
</dbReference>
<feature type="transmembrane region" description="Helical" evidence="7">
    <location>
        <begin position="555"/>
        <end position="573"/>
    </location>
</feature>
<dbReference type="InterPro" id="IPR000731">
    <property type="entry name" value="SSD"/>
</dbReference>
<gene>
    <name evidence="9" type="ORF">GCM10009744_06830</name>
</gene>
<feature type="domain" description="SSD" evidence="8">
    <location>
        <begin position="197"/>
        <end position="328"/>
    </location>
</feature>
<dbReference type="PANTHER" id="PTHR33406">
    <property type="entry name" value="MEMBRANE PROTEIN MJ1562-RELATED"/>
    <property type="match status" value="1"/>
</dbReference>
<dbReference type="PROSITE" id="PS50156">
    <property type="entry name" value="SSD"/>
    <property type="match status" value="1"/>
</dbReference>
<comment type="similarity">
    <text evidence="2">Belongs to the resistance-nodulation-cell division (RND) (TC 2.A.6) family. MmpL subfamily.</text>
</comment>
<accession>A0ABP4QTG7</accession>
<dbReference type="InterPro" id="IPR050545">
    <property type="entry name" value="Mycobact_MmpL"/>
</dbReference>
<evidence type="ECO:0000256" key="2">
    <source>
        <dbReference type="ARBA" id="ARBA00010157"/>
    </source>
</evidence>
<evidence type="ECO:0000256" key="1">
    <source>
        <dbReference type="ARBA" id="ARBA00004651"/>
    </source>
</evidence>
<feature type="transmembrane region" description="Helical" evidence="7">
    <location>
        <begin position="226"/>
        <end position="250"/>
    </location>
</feature>
<proteinExistence type="inferred from homology"/>
<feature type="transmembrane region" description="Helical" evidence="7">
    <location>
        <begin position="181"/>
        <end position="214"/>
    </location>
</feature>
<feature type="transmembrane region" description="Helical" evidence="7">
    <location>
        <begin position="364"/>
        <end position="386"/>
    </location>
</feature>
<dbReference type="PANTHER" id="PTHR33406:SF11">
    <property type="entry name" value="MEMBRANE PROTEIN SCO6666-RELATED"/>
    <property type="match status" value="1"/>
</dbReference>